<feature type="binding site" evidence="8">
    <location>
        <begin position="299"/>
        <end position="302"/>
    </location>
    <ligand>
        <name>NAD(+)</name>
        <dbReference type="ChEBI" id="CHEBI:57540"/>
    </ligand>
</feature>
<evidence type="ECO:0000313" key="12">
    <source>
        <dbReference type="Proteomes" id="UP000001695"/>
    </source>
</evidence>
<feature type="binding site" evidence="8">
    <location>
        <position position="135"/>
    </location>
    <ligand>
        <name>NAD(+)</name>
        <dbReference type="ChEBI" id="CHEBI:57540"/>
    </ligand>
</feature>
<evidence type="ECO:0000259" key="9">
    <source>
        <dbReference type="SMART" id="SM01002"/>
    </source>
</evidence>
<dbReference type="InterPro" id="IPR007698">
    <property type="entry name" value="AlaDH/PNT_NAD(H)-bd"/>
</dbReference>
<dbReference type="EMBL" id="CP001016">
    <property type="protein sequence ID" value="ACB95202.1"/>
    <property type="molecule type" value="Genomic_DNA"/>
</dbReference>
<feature type="binding site" evidence="8">
    <location>
        <position position="199"/>
    </location>
    <ligand>
        <name>NAD(+)</name>
        <dbReference type="ChEBI" id="CHEBI:57540"/>
    </ligand>
</feature>
<dbReference type="InterPro" id="IPR036291">
    <property type="entry name" value="NAD(P)-bd_dom_sf"/>
</dbReference>
<dbReference type="PIRSF" id="PIRSF000183">
    <property type="entry name" value="Alanine_dh"/>
    <property type="match status" value="1"/>
</dbReference>
<dbReference type="InterPro" id="IPR007886">
    <property type="entry name" value="AlaDH/PNT_N"/>
</dbReference>
<proteinExistence type="inferred from homology"/>
<dbReference type="EC" id="1.4.1.1" evidence="2 5"/>
<reference evidence="11 12" key="2">
    <citation type="journal article" date="2010" name="J. Bacteriol.">
        <title>Complete genome sequence of Beijerinckia indica subsp. indica.</title>
        <authorList>
            <person name="Tamas I."/>
            <person name="Dedysh S.N."/>
            <person name="Liesack W."/>
            <person name="Stott M.B."/>
            <person name="Alam M."/>
            <person name="Murrell J.C."/>
            <person name="Dunfield P.F."/>
        </authorList>
    </citation>
    <scope>NUCLEOTIDE SEQUENCE [LARGE SCALE GENOMIC DNA]</scope>
    <source>
        <strain evidence="12">ATCC 9039 / DSM 1715 / NCIMB 8712</strain>
    </source>
</reference>
<evidence type="ECO:0000256" key="7">
    <source>
        <dbReference type="PIRSR" id="PIRSR000183-2"/>
    </source>
</evidence>
<dbReference type="GO" id="GO:0000286">
    <property type="term" value="F:alanine dehydrogenase activity"/>
    <property type="evidence" value="ECO:0007669"/>
    <property type="project" value="UniProtKB-UniRule"/>
</dbReference>
<feature type="binding site" evidence="8">
    <location>
        <begin position="240"/>
        <end position="241"/>
    </location>
    <ligand>
        <name>NAD(+)</name>
        <dbReference type="ChEBI" id="CHEBI:57540"/>
    </ligand>
</feature>
<dbReference type="KEGG" id="bid:Bind_1570"/>
<dbReference type="PANTHER" id="PTHR42795">
    <property type="entry name" value="ALANINE DEHYDROGENASE"/>
    <property type="match status" value="1"/>
</dbReference>
<evidence type="ECO:0000259" key="10">
    <source>
        <dbReference type="SMART" id="SM01003"/>
    </source>
</evidence>
<dbReference type="STRING" id="395963.Bind_1570"/>
<dbReference type="GO" id="GO:0000166">
    <property type="term" value="F:nucleotide binding"/>
    <property type="evidence" value="ECO:0007669"/>
    <property type="project" value="UniProtKB-KW"/>
</dbReference>
<keyword evidence="12" id="KW-1185">Reference proteome</keyword>
<dbReference type="RefSeq" id="WP_012384559.1">
    <property type="nucleotide sequence ID" value="NC_010581.1"/>
</dbReference>
<protein>
    <recommendedName>
        <fullName evidence="2 5">Alanine dehydrogenase</fullName>
        <ecNumber evidence="2 5">1.4.1.1</ecNumber>
    </recommendedName>
</protein>
<dbReference type="PROSITE" id="PS00837">
    <property type="entry name" value="ALADH_PNT_2"/>
    <property type="match status" value="1"/>
</dbReference>
<feature type="binding site" evidence="8">
    <location>
        <begin position="268"/>
        <end position="271"/>
    </location>
    <ligand>
        <name>NAD(+)</name>
        <dbReference type="ChEBI" id="CHEBI:57540"/>
    </ligand>
</feature>
<feature type="domain" description="Alanine dehydrogenase/pyridine nucleotide transhydrogenase N-terminal" evidence="10">
    <location>
        <begin position="4"/>
        <end position="138"/>
    </location>
</feature>
<evidence type="ECO:0000256" key="5">
    <source>
        <dbReference type="PIRNR" id="PIRNR000183"/>
    </source>
</evidence>
<dbReference type="SUPFAM" id="SSF51735">
    <property type="entry name" value="NAD(P)-binding Rossmann-fold domains"/>
    <property type="match status" value="1"/>
</dbReference>
<sequence>MLVGVPKEIKVHEYRVGLTPEAVREFVAAGNQVIVETGAGAGINTTDAVYKEAGATIVPTADEVFAKAEMIVKVKEPQPSEWVKLRENQILFTYLHLAPDPEQAKGLLASGVTAIAYETVLGPDGTSLPLLAPMSEVAGRLAIEAAGSALQRHSGGRGMLLGGVPGVLPAKVMVLGGGVVGTHAARMAAGLGADVIILDRSLPRLRQLDELFQGRAKTRFASSMAIEEEVRAADVIIGAVLVPGASAPRLVTEAMLKTMKPGAVLVDVAIDQGGCFETSHATTHAAPTYVVDGIVHYCVANMPGAVPYTSSHALNNATLPYGLALAAGGIKGIAGHPGLLSGLNVHRGQLTHPAVAASLKLDLKPAEKALAAG</sequence>
<evidence type="ECO:0000256" key="3">
    <source>
        <dbReference type="ARBA" id="ARBA00023002"/>
    </source>
</evidence>
<keyword evidence="3 5" id="KW-0560">Oxidoreductase</keyword>
<dbReference type="AlphaFoldDB" id="B2IBB8"/>
<reference evidence="12" key="1">
    <citation type="submission" date="2008-03" db="EMBL/GenBank/DDBJ databases">
        <title>Complete sequence of chromosome of Beijerinckia indica subsp. indica ATCC 9039.</title>
        <authorList>
            <consortium name="US DOE Joint Genome Institute"/>
            <person name="Copeland A."/>
            <person name="Lucas S."/>
            <person name="Lapidus A."/>
            <person name="Glavina del Rio T."/>
            <person name="Dalin E."/>
            <person name="Tice H."/>
            <person name="Bruce D."/>
            <person name="Goodwin L."/>
            <person name="Pitluck S."/>
            <person name="LaButti K."/>
            <person name="Schmutz J."/>
            <person name="Larimer F."/>
            <person name="Land M."/>
            <person name="Hauser L."/>
            <person name="Kyrpides N."/>
            <person name="Mikhailova N."/>
            <person name="Dunfield P.F."/>
            <person name="Dedysh S.N."/>
            <person name="Liesack W."/>
            <person name="Saw J.H."/>
            <person name="Alam M."/>
            <person name="Chen Y."/>
            <person name="Murrell J.C."/>
            <person name="Richardson P."/>
        </authorList>
    </citation>
    <scope>NUCLEOTIDE SEQUENCE [LARGE SCALE GENOMIC DNA]</scope>
    <source>
        <strain evidence="12">ATCC 9039 / DSM 1715 / NCIMB 8712</strain>
    </source>
</reference>
<dbReference type="SUPFAM" id="SSF52283">
    <property type="entry name" value="Formate/glycerate dehydrogenase catalytic domain-like"/>
    <property type="match status" value="1"/>
</dbReference>
<feature type="binding site" evidence="8">
    <location>
        <position position="204"/>
    </location>
    <ligand>
        <name>NAD(+)</name>
        <dbReference type="ChEBI" id="CHEBI:57540"/>
    </ligand>
</feature>
<keyword evidence="8" id="KW-0547">Nucleotide-binding</keyword>
<dbReference type="Pfam" id="PF05222">
    <property type="entry name" value="AlaDh_PNT_N"/>
    <property type="match status" value="1"/>
</dbReference>
<dbReference type="FunFam" id="3.40.50.720:FF:000049">
    <property type="entry name" value="Alanine dehydrogenase"/>
    <property type="match status" value="1"/>
</dbReference>
<dbReference type="Proteomes" id="UP000001695">
    <property type="component" value="Chromosome"/>
</dbReference>
<feature type="active site" description="Proton donor/acceptor" evidence="6">
    <location>
        <position position="96"/>
    </location>
</feature>
<dbReference type="Pfam" id="PF01262">
    <property type="entry name" value="AlaDh_PNT_C"/>
    <property type="match status" value="1"/>
</dbReference>
<evidence type="ECO:0000256" key="8">
    <source>
        <dbReference type="PIRSR" id="PIRSR000183-3"/>
    </source>
</evidence>
<feature type="active site" description="Proton donor/acceptor" evidence="6">
    <location>
        <position position="271"/>
    </location>
</feature>
<feature type="binding site" evidence="7">
    <location>
        <position position="75"/>
    </location>
    <ligand>
        <name>substrate</name>
    </ligand>
</feature>
<dbReference type="eggNOG" id="COG0686">
    <property type="taxonomic scope" value="Bacteria"/>
</dbReference>
<evidence type="ECO:0000256" key="2">
    <source>
        <dbReference type="ARBA" id="ARBA00012897"/>
    </source>
</evidence>
<evidence type="ECO:0000313" key="11">
    <source>
        <dbReference type="EMBL" id="ACB95202.1"/>
    </source>
</evidence>
<dbReference type="SMART" id="SM01002">
    <property type="entry name" value="AlaDh_PNT_C"/>
    <property type="match status" value="1"/>
</dbReference>
<feature type="binding site" evidence="7">
    <location>
        <position position="15"/>
    </location>
    <ligand>
        <name>substrate</name>
    </ligand>
</feature>
<organism evidence="11 12">
    <name type="scientific">Beijerinckia indica subsp. indica (strain ATCC 9039 / DSM 1715 / NCIMB 8712)</name>
    <dbReference type="NCBI Taxonomy" id="395963"/>
    <lineage>
        <taxon>Bacteria</taxon>
        <taxon>Pseudomonadati</taxon>
        <taxon>Pseudomonadota</taxon>
        <taxon>Alphaproteobacteria</taxon>
        <taxon>Hyphomicrobiales</taxon>
        <taxon>Beijerinckiaceae</taxon>
        <taxon>Beijerinckia</taxon>
    </lineage>
</organism>
<evidence type="ECO:0000256" key="6">
    <source>
        <dbReference type="PIRSR" id="PIRSR000183-1"/>
    </source>
</evidence>
<evidence type="ECO:0000256" key="1">
    <source>
        <dbReference type="ARBA" id="ARBA00005689"/>
    </source>
</evidence>
<dbReference type="OrthoDB" id="9804592at2"/>
<dbReference type="PANTHER" id="PTHR42795:SF1">
    <property type="entry name" value="ALANINE DEHYDROGENASE"/>
    <property type="match status" value="1"/>
</dbReference>
<name>B2IBB8_BEII9</name>
<dbReference type="CDD" id="cd05305">
    <property type="entry name" value="L-AlaDH"/>
    <property type="match status" value="1"/>
</dbReference>
<dbReference type="GO" id="GO:0005886">
    <property type="term" value="C:plasma membrane"/>
    <property type="evidence" value="ECO:0007669"/>
    <property type="project" value="TreeGrafter"/>
</dbReference>
<dbReference type="HOGENOM" id="CLU_003376_3_0_5"/>
<feature type="domain" description="Alanine dehydrogenase/pyridine nucleotide transhydrogenase NAD(H)-binding" evidence="9">
    <location>
        <begin position="150"/>
        <end position="298"/>
    </location>
</feature>
<dbReference type="GO" id="GO:0042853">
    <property type="term" value="P:L-alanine catabolic process"/>
    <property type="evidence" value="ECO:0007669"/>
    <property type="project" value="InterPro"/>
</dbReference>
<evidence type="ECO:0000256" key="4">
    <source>
        <dbReference type="ARBA" id="ARBA00023027"/>
    </source>
</evidence>
<accession>B2IBB8</accession>
<dbReference type="SMART" id="SM01003">
    <property type="entry name" value="AlaDh_PNT_N"/>
    <property type="match status" value="1"/>
</dbReference>
<gene>
    <name evidence="11" type="ordered locus">Bind_1570</name>
</gene>
<dbReference type="InterPro" id="IPR008141">
    <property type="entry name" value="Ala_DH"/>
</dbReference>
<comment type="catalytic activity">
    <reaction evidence="5">
        <text>L-alanine + NAD(+) + H2O = pyruvate + NH4(+) + NADH + H(+)</text>
        <dbReference type="Rhea" id="RHEA:18405"/>
        <dbReference type="ChEBI" id="CHEBI:15361"/>
        <dbReference type="ChEBI" id="CHEBI:15377"/>
        <dbReference type="ChEBI" id="CHEBI:15378"/>
        <dbReference type="ChEBI" id="CHEBI:28938"/>
        <dbReference type="ChEBI" id="CHEBI:57540"/>
        <dbReference type="ChEBI" id="CHEBI:57945"/>
        <dbReference type="ChEBI" id="CHEBI:57972"/>
        <dbReference type="EC" id="1.4.1.1"/>
    </reaction>
</comment>
<dbReference type="NCBIfam" id="TIGR00518">
    <property type="entry name" value="alaDH"/>
    <property type="match status" value="1"/>
</dbReference>
<dbReference type="InterPro" id="IPR008143">
    <property type="entry name" value="Ala_DH/PNT_CS2"/>
</dbReference>
<comment type="similarity">
    <text evidence="1 5">Belongs to the AlaDH/PNT family.</text>
</comment>
<keyword evidence="4 5" id="KW-0520">NAD</keyword>
<dbReference type="Gene3D" id="3.40.50.720">
    <property type="entry name" value="NAD(P)-binding Rossmann-like Domain"/>
    <property type="match status" value="2"/>
</dbReference>